<proteinExistence type="predicted"/>
<dbReference type="RefSeq" id="WP_089248066.1">
    <property type="nucleotide sequence ID" value="NZ_FZOW01000009.1"/>
</dbReference>
<dbReference type="Gene3D" id="3.30.1330.40">
    <property type="entry name" value="RutC-like"/>
    <property type="match status" value="1"/>
</dbReference>
<dbReference type="PANTHER" id="PTHR11803:SF44">
    <property type="entry name" value="RUTC FAMILY PROTEIN YJGH"/>
    <property type="match status" value="1"/>
</dbReference>
<dbReference type="OrthoDB" id="9815126at2"/>
<organism evidence="1 2">
    <name type="scientific">Rhodococcoides kyotonense</name>
    <dbReference type="NCBI Taxonomy" id="398843"/>
    <lineage>
        <taxon>Bacteria</taxon>
        <taxon>Bacillati</taxon>
        <taxon>Actinomycetota</taxon>
        <taxon>Actinomycetes</taxon>
        <taxon>Mycobacteriales</taxon>
        <taxon>Nocardiaceae</taxon>
        <taxon>Rhodococcoides</taxon>
    </lineage>
</organism>
<protein>
    <submittedName>
        <fullName evidence="1">Enamine deaminase RidA, house cleaning of reactive enamine intermediates, YjgF/YER057c/UK114 family</fullName>
    </submittedName>
</protein>
<evidence type="ECO:0000313" key="1">
    <source>
        <dbReference type="EMBL" id="SNT10412.1"/>
    </source>
</evidence>
<evidence type="ECO:0000313" key="2">
    <source>
        <dbReference type="Proteomes" id="UP000198327"/>
    </source>
</evidence>
<dbReference type="PANTHER" id="PTHR11803">
    <property type="entry name" value="2-IMINOBUTANOATE/2-IMINOPROPANOATE DEAMINASE RIDA"/>
    <property type="match status" value="1"/>
</dbReference>
<keyword evidence="2" id="KW-1185">Reference proteome</keyword>
<dbReference type="InterPro" id="IPR006175">
    <property type="entry name" value="YjgF/YER057c/UK114"/>
</dbReference>
<gene>
    <name evidence="1" type="ORF">SAMN05421642_109128</name>
</gene>
<dbReference type="InterPro" id="IPR035959">
    <property type="entry name" value="RutC-like_sf"/>
</dbReference>
<accession>A0A239JY36</accession>
<name>A0A239JY36_9NOCA</name>
<reference evidence="2" key="1">
    <citation type="submission" date="2017-06" db="EMBL/GenBank/DDBJ databases">
        <authorList>
            <person name="Varghese N."/>
            <person name="Submissions S."/>
        </authorList>
    </citation>
    <scope>NUCLEOTIDE SEQUENCE [LARGE SCALE GENOMIC DNA]</scope>
    <source>
        <strain evidence="2">JCM 23211</strain>
    </source>
</reference>
<dbReference type="AlphaFoldDB" id="A0A239JY36"/>
<dbReference type="GO" id="GO:0005829">
    <property type="term" value="C:cytosol"/>
    <property type="evidence" value="ECO:0007669"/>
    <property type="project" value="TreeGrafter"/>
</dbReference>
<dbReference type="EMBL" id="FZOW01000009">
    <property type="protein sequence ID" value="SNT10412.1"/>
    <property type="molecule type" value="Genomic_DNA"/>
</dbReference>
<dbReference type="Proteomes" id="UP000198327">
    <property type="component" value="Unassembled WGS sequence"/>
</dbReference>
<dbReference type="Pfam" id="PF01042">
    <property type="entry name" value="Ribonuc_L-PSP"/>
    <property type="match status" value="1"/>
</dbReference>
<dbReference type="SUPFAM" id="SSF55298">
    <property type="entry name" value="YjgF-like"/>
    <property type="match status" value="1"/>
</dbReference>
<dbReference type="GO" id="GO:0019239">
    <property type="term" value="F:deaminase activity"/>
    <property type="evidence" value="ECO:0007669"/>
    <property type="project" value="TreeGrafter"/>
</dbReference>
<sequence>MSTRREVIAPAYMSSLVETSNYAPAVRAGDYVYVSGQVGRDRNLVAVTSSLTDHIAAAFANLVAVLDSAGCSPDDVVELVSYHTDPAGQMATFQEQKRKHFSNSATLPAWTAVGVSALNHPDFLVEIKAVAFAPR</sequence>